<dbReference type="Pfam" id="PF02223">
    <property type="entry name" value="Thymidylate_kin"/>
    <property type="match status" value="1"/>
</dbReference>
<evidence type="ECO:0000256" key="5">
    <source>
        <dbReference type="ARBA" id="ARBA00022777"/>
    </source>
</evidence>
<keyword evidence="10" id="KW-1185">Reference proteome</keyword>
<evidence type="ECO:0000256" key="3">
    <source>
        <dbReference type="ARBA" id="ARBA00022727"/>
    </source>
</evidence>
<dbReference type="HAMAP" id="MF_00165">
    <property type="entry name" value="Thymidylate_kinase"/>
    <property type="match status" value="1"/>
</dbReference>
<dbReference type="EC" id="2.7.4.9" evidence="7"/>
<dbReference type="PANTHER" id="PTHR10344:SF1">
    <property type="entry name" value="THYMIDYLATE KINASE"/>
    <property type="match status" value="1"/>
</dbReference>
<dbReference type="GO" id="GO:0004798">
    <property type="term" value="F:dTMP kinase activity"/>
    <property type="evidence" value="ECO:0007669"/>
    <property type="project" value="UniProtKB-UniRule"/>
</dbReference>
<keyword evidence="2 7" id="KW-0808">Transferase</keyword>
<dbReference type="CDD" id="cd01672">
    <property type="entry name" value="TMPK"/>
    <property type="match status" value="1"/>
</dbReference>
<keyword evidence="6 7" id="KW-0067">ATP-binding</keyword>
<keyword evidence="5 7" id="KW-0418">Kinase</keyword>
<dbReference type="InterPro" id="IPR027417">
    <property type="entry name" value="P-loop_NTPase"/>
</dbReference>
<evidence type="ECO:0000256" key="1">
    <source>
        <dbReference type="ARBA" id="ARBA00009776"/>
    </source>
</evidence>
<dbReference type="GO" id="GO:0006233">
    <property type="term" value="P:dTDP biosynthetic process"/>
    <property type="evidence" value="ECO:0007669"/>
    <property type="project" value="InterPro"/>
</dbReference>
<evidence type="ECO:0000259" key="8">
    <source>
        <dbReference type="Pfam" id="PF02223"/>
    </source>
</evidence>
<evidence type="ECO:0000256" key="2">
    <source>
        <dbReference type="ARBA" id="ARBA00022679"/>
    </source>
</evidence>
<comment type="catalytic activity">
    <reaction evidence="7">
        <text>dTMP + ATP = dTDP + ADP</text>
        <dbReference type="Rhea" id="RHEA:13517"/>
        <dbReference type="ChEBI" id="CHEBI:30616"/>
        <dbReference type="ChEBI" id="CHEBI:58369"/>
        <dbReference type="ChEBI" id="CHEBI:63528"/>
        <dbReference type="ChEBI" id="CHEBI:456216"/>
        <dbReference type="EC" id="2.7.4.9"/>
    </reaction>
</comment>
<keyword evidence="4 7" id="KW-0547">Nucleotide-binding</keyword>
<dbReference type="GO" id="GO:0006235">
    <property type="term" value="P:dTTP biosynthetic process"/>
    <property type="evidence" value="ECO:0007669"/>
    <property type="project" value="UniProtKB-UniRule"/>
</dbReference>
<protein>
    <recommendedName>
        <fullName evidence="7">Probable thymidylate kinase</fullName>
        <ecNumber evidence="7">2.7.4.9</ecNumber>
    </recommendedName>
    <alternativeName>
        <fullName evidence="7">dTMP kinase</fullName>
    </alternativeName>
</protein>
<dbReference type="Proteomes" id="UP000196239">
    <property type="component" value="Chromosome 1"/>
</dbReference>
<dbReference type="AlphaFoldDB" id="A0A128A618"/>
<organism evidence="9 10">
    <name type="scientific">Nitrosotalea devaniterrae</name>
    <dbReference type="NCBI Taxonomy" id="1078905"/>
    <lineage>
        <taxon>Archaea</taxon>
        <taxon>Nitrososphaerota</taxon>
        <taxon>Nitrososphaeria</taxon>
        <taxon>Nitrosotaleales</taxon>
        <taxon>Nitrosotaleaceae</taxon>
        <taxon>Nitrosotalea</taxon>
    </lineage>
</organism>
<evidence type="ECO:0000256" key="4">
    <source>
        <dbReference type="ARBA" id="ARBA00022741"/>
    </source>
</evidence>
<dbReference type="InterPro" id="IPR039430">
    <property type="entry name" value="Thymidylate_kin-like_dom"/>
</dbReference>
<evidence type="ECO:0000313" key="10">
    <source>
        <dbReference type="Proteomes" id="UP000196239"/>
    </source>
</evidence>
<evidence type="ECO:0000313" key="9">
    <source>
        <dbReference type="EMBL" id="CUR52778.1"/>
    </source>
</evidence>
<proteinExistence type="inferred from homology"/>
<evidence type="ECO:0000256" key="6">
    <source>
        <dbReference type="ARBA" id="ARBA00022840"/>
    </source>
</evidence>
<dbReference type="NCBIfam" id="TIGR00041">
    <property type="entry name" value="DTMP_kinase"/>
    <property type="match status" value="1"/>
</dbReference>
<gene>
    <name evidence="7 9" type="primary">tmk</name>
    <name evidence="9" type="ORF">NDEV_2016</name>
</gene>
<dbReference type="KEGG" id="ndv:NDEV_2016"/>
<dbReference type="GO" id="GO:0005737">
    <property type="term" value="C:cytoplasm"/>
    <property type="evidence" value="ECO:0007669"/>
    <property type="project" value="TreeGrafter"/>
</dbReference>
<sequence length="193" mass="22506">MMIIVIEGFDQAGKKTQSKLLSDFLKTQNKKSTIFSFPDYTTPVGKEIKNFLGGKRKFAPQVIHCLLAANRWEKSQDIKNALAKNHVVIMNRYYQSNLVYGTVNGLDLKWLENLDRGLPKENMVILLDVKVSDSFSRKIKKRDRFEKDKTFALKIANTYRKLAKKYHWHIVNASQQKDQVHKQVRDIVSKHIR</sequence>
<feature type="domain" description="Thymidylate kinase-like" evidence="8">
    <location>
        <begin position="6"/>
        <end position="184"/>
    </location>
</feature>
<dbReference type="Gene3D" id="3.40.50.300">
    <property type="entry name" value="P-loop containing nucleotide triphosphate hydrolases"/>
    <property type="match status" value="1"/>
</dbReference>
<dbReference type="InterPro" id="IPR018094">
    <property type="entry name" value="Thymidylate_kinase"/>
</dbReference>
<dbReference type="PANTHER" id="PTHR10344">
    <property type="entry name" value="THYMIDYLATE KINASE"/>
    <property type="match status" value="1"/>
</dbReference>
<dbReference type="SUPFAM" id="SSF52540">
    <property type="entry name" value="P-loop containing nucleoside triphosphate hydrolases"/>
    <property type="match status" value="1"/>
</dbReference>
<comment type="caution">
    <text evidence="7">Lacks conserved residue(s) required for the propagation of feature annotation.</text>
</comment>
<accession>A0A128A618</accession>
<dbReference type="EMBL" id="LN890280">
    <property type="protein sequence ID" value="CUR52778.1"/>
    <property type="molecule type" value="Genomic_DNA"/>
</dbReference>
<name>A0A128A618_9ARCH</name>
<evidence type="ECO:0000256" key="7">
    <source>
        <dbReference type="HAMAP-Rule" id="MF_00165"/>
    </source>
</evidence>
<comment type="similarity">
    <text evidence="1 7">Belongs to the thymidylate kinase family.</text>
</comment>
<dbReference type="GO" id="GO:0006227">
    <property type="term" value="P:dUDP biosynthetic process"/>
    <property type="evidence" value="ECO:0007669"/>
    <property type="project" value="TreeGrafter"/>
</dbReference>
<reference evidence="10" key="1">
    <citation type="submission" date="2015-10" db="EMBL/GenBank/DDBJ databases">
        <authorList>
            <person name="Lehtovirta-Morley L.E."/>
            <person name="Vieille C."/>
        </authorList>
    </citation>
    <scope>NUCLEOTIDE SEQUENCE [LARGE SCALE GENOMIC DNA]</scope>
</reference>
<dbReference type="GO" id="GO:0005524">
    <property type="term" value="F:ATP binding"/>
    <property type="evidence" value="ECO:0007669"/>
    <property type="project" value="UniProtKB-UniRule"/>
</dbReference>
<keyword evidence="3 7" id="KW-0545">Nucleotide biosynthesis</keyword>